<dbReference type="Gene3D" id="3.30.565.10">
    <property type="entry name" value="Histidine kinase-like ATPase, C-terminal domain"/>
    <property type="match status" value="1"/>
</dbReference>
<dbReference type="OrthoDB" id="9796457at2"/>
<organism evidence="10 11">
    <name type="scientific">Salinibacter ruber (strain DSM 13855 / M31)</name>
    <dbReference type="NCBI Taxonomy" id="309807"/>
    <lineage>
        <taxon>Bacteria</taxon>
        <taxon>Pseudomonadati</taxon>
        <taxon>Rhodothermota</taxon>
        <taxon>Rhodothermia</taxon>
        <taxon>Rhodothermales</taxon>
        <taxon>Salinibacteraceae</taxon>
        <taxon>Salinibacter</taxon>
    </lineage>
</organism>
<dbReference type="InterPro" id="IPR035965">
    <property type="entry name" value="PAS-like_dom_sf"/>
</dbReference>
<dbReference type="InterPro" id="IPR003018">
    <property type="entry name" value="GAF"/>
</dbReference>
<dbReference type="SUPFAM" id="SSF55785">
    <property type="entry name" value="PYP-like sensor domain (PAS domain)"/>
    <property type="match status" value="4"/>
</dbReference>
<dbReference type="SMART" id="SM00091">
    <property type="entry name" value="PAS"/>
    <property type="match status" value="3"/>
</dbReference>
<keyword evidence="11" id="KW-1185">Reference proteome</keyword>
<feature type="region of interest" description="Disordered" evidence="6">
    <location>
        <begin position="1"/>
        <end position="31"/>
    </location>
</feature>
<dbReference type="Gene3D" id="1.10.287.130">
    <property type="match status" value="1"/>
</dbReference>
<dbReference type="FunFam" id="3.30.565.10:FF:000006">
    <property type="entry name" value="Sensor histidine kinase WalK"/>
    <property type="match status" value="1"/>
</dbReference>
<gene>
    <name evidence="10" type="ordered locus">SRU_0834</name>
</gene>
<evidence type="ECO:0000256" key="4">
    <source>
        <dbReference type="ARBA" id="ARBA00022679"/>
    </source>
</evidence>
<protein>
    <recommendedName>
        <fullName evidence="2">histidine kinase</fullName>
        <ecNumber evidence="2">2.7.13.3</ecNumber>
    </recommendedName>
</protein>
<dbReference type="KEGG" id="sru:SRU_0834"/>
<dbReference type="CDD" id="cd00130">
    <property type="entry name" value="PAS"/>
    <property type="match status" value="2"/>
</dbReference>
<evidence type="ECO:0000256" key="5">
    <source>
        <dbReference type="ARBA" id="ARBA00022777"/>
    </source>
</evidence>
<dbReference type="InterPro" id="IPR003661">
    <property type="entry name" value="HisK_dim/P_dom"/>
</dbReference>
<dbReference type="eggNOG" id="COG2205">
    <property type="taxonomic scope" value="Bacteria"/>
</dbReference>
<dbReference type="Proteomes" id="UP000008674">
    <property type="component" value="Chromosome"/>
</dbReference>
<dbReference type="STRING" id="309807.SRU_0834"/>
<dbReference type="Pfam" id="PF08448">
    <property type="entry name" value="PAS_4"/>
    <property type="match status" value="1"/>
</dbReference>
<dbReference type="Pfam" id="PF13426">
    <property type="entry name" value="PAS_9"/>
    <property type="match status" value="3"/>
</dbReference>
<dbReference type="InterPro" id="IPR013656">
    <property type="entry name" value="PAS_4"/>
</dbReference>
<dbReference type="EC" id="2.7.13.3" evidence="2"/>
<dbReference type="SMART" id="SM00387">
    <property type="entry name" value="HATPase_c"/>
    <property type="match status" value="1"/>
</dbReference>
<evidence type="ECO:0000256" key="2">
    <source>
        <dbReference type="ARBA" id="ARBA00012438"/>
    </source>
</evidence>
<dbReference type="AlphaFoldDB" id="Q2S4B2"/>
<keyword evidence="4" id="KW-0808">Transferase</keyword>
<dbReference type="Gene3D" id="3.30.450.20">
    <property type="entry name" value="PAS domain"/>
    <property type="match status" value="4"/>
</dbReference>
<feature type="region of interest" description="Disordered" evidence="6">
    <location>
        <begin position="54"/>
        <end position="77"/>
    </location>
</feature>
<dbReference type="InterPro" id="IPR003594">
    <property type="entry name" value="HATPase_dom"/>
</dbReference>
<feature type="domain" description="Histidine kinase" evidence="7">
    <location>
        <begin position="926"/>
        <end position="1143"/>
    </location>
</feature>
<dbReference type="EnsemblBacteria" id="ABC44914">
    <property type="protein sequence ID" value="ABC44914"/>
    <property type="gene ID" value="SRU_0834"/>
</dbReference>
<dbReference type="Pfam" id="PF00512">
    <property type="entry name" value="HisKA"/>
    <property type="match status" value="1"/>
</dbReference>
<dbReference type="SMART" id="SM00086">
    <property type="entry name" value="PAC"/>
    <property type="match status" value="4"/>
</dbReference>
<keyword evidence="3" id="KW-0597">Phosphoprotein</keyword>
<dbReference type="EMBL" id="CP000159">
    <property type="protein sequence ID" value="ABC44914.1"/>
    <property type="molecule type" value="Genomic_DNA"/>
</dbReference>
<dbReference type="InterPro" id="IPR000014">
    <property type="entry name" value="PAS"/>
</dbReference>
<dbReference type="PROSITE" id="PS50113">
    <property type="entry name" value="PAC"/>
    <property type="match status" value="1"/>
</dbReference>
<evidence type="ECO:0000256" key="6">
    <source>
        <dbReference type="SAM" id="MobiDB-lite"/>
    </source>
</evidence>
<dbReference type="HOGENOM" id="CLU_290674_0_0_10"/>
<evidence type="ECO:0000256" key="3">
    <source>
        <dbReference type="ARBA" id="ARBA00022553"/>
    </source>
</evidence>
<dbReference type="InterPro" id="IPR004358">
    <property type="entry name" value="Sig_transdc_His_kin-like_C"/>
</dbReference>
<name>Q2S4B2_SALRD</name>
<dbReference type="InterPro" id="IPR005467">
    <property type="entry name" value="His_kinase_dom"/>
</dbReference>
<sequence>MPCTHSPLICSHGPMSHARDPTPSTHRFSPVPWRASPDSFLPTGPSLLRSLTAVSSDGDAGKTTTEGSFPENIPPSAGQFASSFRRRIRQAMGTDGLSSRQRVRALLQAGVDRFGVEVGFLAQIDLAESTHRTVAAVGAHPKLQRGAEADLPDTYCRELITQSEALSIENAEEQGWTTDPAYQTYDLSCYLGTKIIVEGRVYGTVCFGSREPRSAPLGPGDEAALELLAQSIGRVLEQDRREQKTDAIRDKYELLLEAAPDPVILADIDTGRLVEVNQKAAELIGASEEKIAGRHQTDLHPDGEAGRYRRLFQACCRSGAEETVRHFEDGSSIYVQTDDGENVPVEISAATVEVGGRQIAVGIFRDITEQEKRRRTIESSLRAIEEAADGIAVLEDGRYVYVDETHADMYGFESAEVLLGASWRRLYADDEVARLEEEVFPILEEEGQWQGEVTGSRPDGTTFPAALSLTVVSEGRLVCTVRDMTDRRQKERALRHRSSAMEVASDGIAILDEAGTYQYVNQAHASIYGYDTPGALVGRSWTACYEEAEQQRLEAEAMAALEETGDWRGEARGVREDGSSFPQELTLTVLEDGSIVCVVRDITARKEDERELRSTKQYYEQILEKAVKDLAVFKPDGRYEFVNKQSIADPELREWIIGHTNLEYCRKRGMDPELGRRRDQAIRTAAEEQRTTQFEERMDTPDGVRHFLRTHKPITDVEGEVTHVAAFGIDITERKKREQALHERQDKIEALYRATRRVLTTEGPDEVSDRIHELLGSIFDYPLRNTGFVDGDTIHPARTTIAGPSVPSPEPQPKSGDSLSARALQTGDTVIVEDVGGLDNDIEYGRLRSAAAVPIGDRGVVVVGKTEGGGFDPFNLRLLEILSSYAALVLGRLDREGALREAKEEAETARAEAEAASRAKSAMLANMSHEIRTPLTSIIGFADAIGEETQDAEGAALRFANLIGKSGRRLLNTLDGVLNLSKLEAGQMQLESTAVDVAAQAETIAEELRPKAKGKGLRLRVDAGEAPVWAEADEGGVQIVLQNLVSNAIKYTDAGEVRIRVAREGKAAVLDVEDTGIGMDPGVVETLFDPFRQESEGLAREYEGTGLGLTVTKKAVDQMGGSIDVDTEKGEGSHFTVRLPGPT</sequence>
<evidence type="ECO:0000259" key="7">
    <source>
        <dbReference type="PROSITE" id="PS50109"/>
    </source>
</evidence>
<dbReference type="SUPFAM" id="SSF55781">
    <property type="entry name" value="GAF domain-like"/>
    <property type="match status" value="2"/>
</dbReference>
<proteinExistence type="predicted"/>
<accession>Q2S4B2</accession>
<evidence type="ECO:0000313" key="10">
    <source>
        <dbReference type="EMBL" id="ABC44914.1"/>
    </source>
</evidence>
<feature type="region of interest" description="Disordered" evidence="6">
    <location>
        <begin position="798"/>
        <end position="819"/>
    </location>
</feature>
<feature type="domain" description="PAS" evidence="8">
    <location>
        <begin position="248"/>
        <end position="302"/>
    </location>
</feature>
<dbReference type="SUPFAM" id="SSF47384">
    <property type="entry name" value="Homodimeric domain of signal transducing histidine kinase"/>
    <property type="match status" value="1"/>
</dbReference>
<reference evidence="10 11" key="1">
    <citation type="journal article" date="2005" name="Proc. Natl. Acad. Sci. U.S.A.">
        <title>The genome of Salinibacter ruber: convergence and gene exchange among hyperhalophilic bacteria and archaea.</title>
        <authorList>
            <person name="Mongodin E.F."/>
            <person name="Nelson K.E."/>
            <person name="Daugherty S."/>
            <person name="Deboy R.T."/>
            <person name="Wister J."/>
            <person name="Khouri H."/>
            <person name="Weidman J."/>
            <person name="Walsh D.A."/>
            <person name="Papke R.T."/>
            <person name="Sanchez Perez G."/>
            <person name="Sharma A.K."/>
            <person name="Nesbo C.L."/>
            <person name="MacLeod D."/>
            <person name="Bapteste E."/>
            <person name="Doolittle W.F."/>
            <person name="Charlebois R.L."/>
            <person name="Legault B."/>
            <person name="Rodriguez-Valera F."/>
        </authorList>
    </citation>
    <scope>NUCLEOTIDE SEQUENCE [LARGE SCALE GENOMIC DNA]</scope>
    <source>
        <strain evidence="11">DSM 13855 / CECT 5946 / M31</strain>
    </source>
</reference>
<dbReference type="NCBIfam" id="TIGR00229">
    <property type="entry name" value="sensory_box"/>
    <property type="match status" value="4"/>
</dbReference>
<dbReference type="InterPro" id="IPR036097">
    <property type="entry name" value="HisK_dim/P_sf"/>
</dbReference>
<feature type="domain" description="PAS" evidence="8">
    <location>
        <begin position="395"/>
        <end position="446"/>
    </location>
</feature>
<keyword evidence="5 10" id="KW-0418">Kinase</keyword>
<dbReference type="Pfam" id="PF02518">
    <property type="entry name" value="HATPase_c"/>
    <property type="match status" value="1"/>
</dbReference>
<dbReference type="SMART" id="SM00388">
    <property type="entry name" value="HisKA"/>
    <property type="match status" value="1"/>
</dbReference>
<evidence type="ECO:0000259" key="8">
    <source>
        <dbReference type="PROSITE" id="PS50112"/>
    </source>
</evidence>
<dbReference type="PRINTS" id="PR00344">
    <property type="entry name" value="BCTRLSENSOR"/>
</dbReference>
<dbReference type="PROSITE" id="PS50112">
    <property type="entry name" value="PAS"/>
    <property type="match status" value="2"/>
</dbReference>
<dbReference type="CDD" id="cd00082">
    <property type="entry name" value="HisKA"/>
    <property type="match status" value="1"/>
</dbReference>
<dbReference type="InterPro" id="IPR000700">
    <property type="entry name" value="PAS-assoc_C"/>
</dbReference>
<feature type="domain" description="PAC" evidence="9">
    <location>
        <begin position="692"/>
        <end position="743"/>
    </location>
</feature>
<comment type="catalytic activity">
    <reaction evidence="1">
        <text>ATP + protein L-histidine = ADP + protein N-phospho-L-histidine.</text>
        <dbReference type="EC" id="2.7.13.3"/>
    </reaction>
</comment>
<dbReference type="Gene3D" id="3.30.450.40">
    <property type="match status" value="2"/>
</dbReference>
<dbReference type="eggNOG" id="COG3829">
    <property type="taxonomic scope" value="Bacteria"/>
</dbReference>
<dbReference type="InterPro" id="IPR036890">
    <property type="entry name" value="HATPase_C_sf"/>
</dbReference>
<dbReference type="eggNOG" id="COG2202">
    <property type="taxonomic scope" value="Bacteria"/>
</dbReference>
<dbReference type="eggNOG" id="COG2203">
    <property type="taxonomic scope" value="Bacteria"/>
</dbReference>
<dbReference type="GO" id="GO:0000155">
    <property type="term" value="F:phosphorelay sensor kinase activity"/>
    <property type="evidence" value="ECO:0007669"/>
    <property type="project" value="InterPro"/>
</dbReference>
<dbReference type="PROSITE" id="PS50109">
    <property type="entry name" value="HIS_KIN"/>
    <property type="match status" value="1"/>
</dbReference>
<dbReference type="Pfam" id="PF13185">
    <property type="entry name" value="GAF_2"/>
    <property type="match status" value="2"/>
</dbReference>
<dbReference type="PATRIC" id="fig|309807.25.peg.859"/>
<dbReference type="SUPFAM" id="SSF55874">
    <property type="entry name" value="ATPase domain of HSP90 chaperone/DNA topoisomerase II/histidine kinase"/>
    <property type="match status" value="1"/>
</dbReference>
<dbReference type="InterPro" id="IPR001610">
    <property type="entry name" value="PAC"/>
</dbReference>
<dbReference type="PANTHER" id="PTHR43047">
    <property type="entry name" value="TWO-COMPONENT HISTIDINE PROTEIN KINASE"/>
    <property type="match status" value="1"/>
</dbReference>
<evidence type="ECO:0000313" key="11">
    <source>
        <dbReference type="Proteomes" id="UP000008674"/>
    </source>
</evidence>
<evidence type="ECO:0000256" key="1">
    <source>
        <dbReference type="ARBA" id="ARBA00000085"/>
    </source>
</evidence>
<evidence type="ECO:0000259" key="9">
    <source>
        <dbReference type="PROSITE" id="PS50113"/>
    </source>
</evidence>
<dbReference type="InterPro" id="IPR029016">
    <property type="entry name" value="GAF-like_dom_sf"/>
</dbReference>